<dbReference type="OMA" id="FNNNGSW"/>
<reference evidence="7" key="1">
    <citation type="submission" date="2015-09" db="EMBL/GenBank/DDBJ databases">
        <authorList>
            <consortium name="Pathogen Informatics"/>
        </authorList>
    </citation>
    <scope>NUCLEOTIDE SEQUENCE [LARGE SCALE GENOMIC DNA]</scope>
    <source>
        <strain evidence="7">Lake Konstanz</strain>
    </source>
</reference>
<dbReference type="Gene3D" id="3.30.390.110">
    <property type="match status" value="1"/>
</dbReference>
<dbReference type="EMBL" id="CYKH01000217">
    <property type="protein sequence ID" value="CUE94331.1"/>
    <property type="molecule type" value="Genomic_DNA"/>
</dbReference>
<dbReference type="Proteomes" id="UP000051952">
    <property type="component" value="Unassembled WGS sequence"/>
</dbReference>
<evidence type="ECO:0000256" key="1">
    <source>
        <dbReference type="ARBA" id="ARBA00007926"/>
    </source>
</evidence>
<feature type="compositionally biased region" description="Basic residues" evidence="4">
    <location>
        <begin position="135"/>
        <end position="146"/>
    </location>
</feature>
<dbReference type="GO" id="GO:1990904">
    <property type="term" value="C:ribonucleoprotein complex"/>
    <property type="evidence" value="ECO:0007669"/>
    <property type="project" value="UniProtKB-KW"/>
</dbReference>
<dbReference type="PANTHER" id="PTHR10544">
    <property type="entry name" value="60S RIBOSOMAL PROTEIN L28"/>
    <property type="match status" value="1"/>
</dbReference>
<dbReference type="AlphaFoldDB" id="A0A0S4IQT0"/>
<dbReference type="GO" id="GO:0006412">
    <property type="term" value="P:translation"/>
    <property type="evidence" value="ECO:0007669"/>
    <property type="project" value="InterPro"/>
</dbReference>
<dbReference type="InterPro" id="IPR002672">
    <property type="entry name" value="Ribosomal_eL28"/>
</dbReference>
<feature type="domain" description="Ribosomal eL28/Mak16" evidence="5">
    <location>
        <begin position="7"/>
        <end position="113"/>
    </location>
</feature>
<proteinExistence type="inferred from homology"/>
<evidence type="ECO:0000256" key="3">
    <source>
        <dbReference type="ARBA" id="ARBA00023274"/>
    </source>
</evidence>
<accession>A0A0S4IQT0</accession>
<protein>
    <submittedName>
        <fullName evidence="6">60S ribosomal protein L28, putative</fullName>
    </submittedName>
</protein>
<keyword evidence="7" id="KW-1185">Reference proteome</keyword>
<name>A0A0S4IQT0_BODSA</name>
<organism evidence="6 7">
    <name type="scientific">Bodo saltans</name>
    <name type="common">Flagellated protozoan</name>
    <dbReference type="NCBI Taxonomy" id="75058"/>
    <lineage>
        <taxon>Eukaryota</taxon>
        <taxon>Discoba</taxon>
        <taxon>Euglenozoa</taxon>
        <taxon>Kinetoplastea</taxon>
        <taxon>Metakinetoplastina</taxon>
        <taxon>Eubodonida</taxon>
        <taxon>Bodonidae</taxon>
        <taxon>Bodo</taxon>
    </lineage>
</organism>
<dbReference type="GO" id="GO:0005840">
    <property type="term" value="C:ribosome"/>
    <property type="evidence" value="ECO:0007669"/>
    <property type="project" value="UniProtKB-KW"/>
</dbReference>
<sequence>MTHSTDLQWLIVRRNSKFLQLRNKIRLSSDSLNNNGNWTKRQAGFLNTKAVVLKTKGDKIVASIKTGENVNQPKSSFKKLEFAAGVKASEVSKAVAAVRPDLADVTFRRARKLAGLATNAKKVRAARKERSAKITYKHKSIRPKRK</sequence>
<keyword evidence="3" id="KW-0687">Ribonucleoprotein</keyword>
<dbReference type="Pfam" id="PF01778">
    <property type="entry name" value="Ribosomal_L28e"/>
    <property type="match status" value="1"/>
</dbReference>
<evidence type="ECO:0000256" key="2">
    <source>
        <dbReference type="ARBA" id="ARBA00022980"/>
    </source>
</evidence>
<keyword evidence="2 6" id="KW-0689">Ribosomal protein</keyword>
<evidence type="ECO:0000259" key="5">
    <source>
        <dbReference type="Pfam" id="PF01778"/>
    </source>
</evidence>
<evidence type="ECO:0000256" key="4">
    <source>
        <dbReference type="SAM" id="MobiDB-lite"/>
    </source>
</evidence>
<dbReference type="VEuPathDB" id="TriTrypDB:BSAL_57580"/>
<gene>
    <name evidence="6" type="ORF">BSAL_57580</name>
</gene>
<dbReference type="OrthoDB" id="245878at2759"/>
<evidence type="ECO:0000313" key="6">
    <source>
        <dbReference type="EMBL" id="CUE94331.1"/>
    </source>
</evidence>
<comment type="similarity">
    <text evidence="1">Belongs to the eukaryotic ribosomal protein eL28 family.</text>
</comment>
<feature type="region of interest" description="Disordered" evidence="4">
    <location>
        <begin position="124"/>
        <end position="146"/>
    </location>
</feature>
<dbReference type="GO" id="GO:0003735">
    <property type="term" value="F:structural constituent of ribosome"/>
    <property type="evidence" value="ECO:0007669"/>
    <property type="project" value="InterPro"/>
</dbReference>
<dbReference type="InterPro" id="IPR029004">
    <property type="entry name" value="Ribosomal_eL28/Mak16"/>
</dbReference>
<evidence type="ECO:0000313" key="7">
    <source>
        <dbReference type="Proteomes" id="UP000051952"/>
    </source>
</evidence>